<feature type="compositionally biased region" description="Polar residues" evidence="2">
    <location>
        <begin position="11"/>
        <end position="21"/>
    </location>
</feature>
<name>A0ABD3QX19_9STRA</name>
<dbReference type="InterPro" id="IPR012945">
    <property type="entry name" value="Tubulin-bd_cofactor_C_dom"/>
</dbReference>
<dbReference type="PROSITE" id="PS51329">
    <property type="entry name" value="C_CAP_COFACTOR_C"/>
    <property type="match status" value="1"/>
</dbReference>
<proteinExistence type="inferred from homology"/>
<comment type="caution">
    <text evidence="4">The sequence shown here is derived from an EMBL/GenBank/DDBJ whole genome shotgun (WGS) entry which is preliminary data.</text>
</comment>
<dbReference type="Proteomes" id="UP001516023">
    <property type="component" value="Unassembled WGS sequence"/>
</dbReference>
<dbReference type="AlphaFoldDB" id="A0ABD3QX19"/>
<feature type="region of interest" description="Disordered" evidence="2">
    <location>
        <begin position="1"/>
        <end position="21"/>
    </location>
</feature>
<feature type="domain" description="C-CAP/cofactor C-like" evidence="3">
    <location>
        <begin position="284"/>
        <end position="409"/>
    </location>
</feature>
<evidence type="ECO:0000259" key="3">
    <source>
        <dbReference type="PROSITE" id="PS51329"/>
    </source>
</evidence>
<dbReference type="InterPro" id="IPR017901">
    <property type="entry name" value="C-CAP_CF_C-like"/>
</dbReference>
<protein>
    <recommendedName>
        <fullName evidence="3">C-CAP/cofactor C-like domain-containing protein</fullName>
    </recommendedName>
</protein>
<reference evidence="4 5" key="1">
    <citation type="journal article" date="2020" name="G3 (Bethesda)">
        <title>Improved Reference Genome for Cyclotella cryptica CCMP332, a Model for Cell Wall Morphogenesis, Salinity Adaptation, and Lipid Production in Diatoms (Bacillariophyta).</title>
        <authorList>
            <person name="Roberts W.R."/>
            <person name="Downey K.M."/>
            <person name="Ruck E.C."/>
            <person name="Traller J.C."/>
            <person name="Alverson A.J."/>
        </authorList>
    </citation>
    <scope>NUCLEOTIDE SEQUENCE [LARGE SCALE GENOMIC DNA]</scope>
    <source>
        <strain evidence="4 5">CCMP332</strain>
    </source>
</reference>
<dbReference type="EMBL" id="JABMIG020000005">
    <property type="protein sequence ID" value="KAL3804845.1"/>
    <property type="molecule type" value="Genomic_DNA"/>
</dbReference>
<dbReference type="PANTHER" id="PTHR15139">
    <property type="entry name" value="TUBULIN FOLDING COFACTOR C"/>
    <property type="match status" value="1"/>
</dbReference>
<evidence type="ECO:0000256" key="1">
    <source>
        <dbReference type="ARBA" id="ARBA00008848"/>
    </source>
</evidence>
<evidence type="ECO:0000256" key="2">
    <source>
        <dbReference type="SAM" id="MobiDB-lite"/>
    </source>
</evidence>
<evidence type="ECO:0000313" key="5">
    <source>
        <dbReference type="Proteomes" id="UP001516023"/>
    </source>
</evidence>
<comment type="similarity">
    <text evidence="1">Belongs to the TBCC family.</text>
</comment>
<sequence length="463" mass="52000">MTAATKDVTKQGESPNHTANASTNKEDVLHFWFNFRNLCNAFHCSIDALLLPSLDDASKVTFDGASRVESTPVRDWSDEMKNQVRCHYATTSKRNEGRLRLDAILKQVRLLQQHVLSSSSSMNMANTGSSSSSSGNVVLDAMLSQSMPDLSLTDIRLLSAEMEKILNRIDEARDIICPKEKFVFRRYRRALEELSRNASDGESRPGAILEGLKKHAVTEKEKQQHEQEKLALGFRGVIENKSNCIIEILSDGSLTLRDEADPHEHWKFYAIPRPYPASPSSDLAPEKSTPPEGPSSYLLQNLTDTTVILHPELQSLHIQNIHHCKIYSVVLGPVHVTNCHDSTIRCSAYQLRVHDSKNVKFGVWVRSGPIIEDCTAMVFAGDFYHTGGSKESEWRLGRNMYGDVKDFNWLRSLRKSPNFVLMDEEQVLKNADGDSKVTKVVDRDARGDDITLVVGEEDSDDEL</sequence>
<keyword evidence="5" id="KW-1185">Reference proteome</keyword>
<dbReference type="InterPro" id="IPR027684">
    <property type="entry name" value="TBCC"/>
</dbReference>
<dbReference type="Pfam" id="PF07986">
    <property type="entry name" value="TBCC"/>
    <property type="match status" value="1"/>
</dbReference>
<gene>
    <name evidence="4" type="ORF">HJC23_006617</name>
</gene>
<dbReference type="PANTHER" id="PTHR15139:SF0">
    <property type="entry name" value="TUBULIN-SPECIFIC CHAPERONE C"/>
    <property type="match status" value="1"/>
</dbReference>
<dbReference type="InterPro" id="IPR016098">
    <property type="entry name" value="CAP/MinC_C"/>
</dbReference>
<organism evidence="4 5">
    <name type="scientific">Cyclotella cryptica</name>
    <dbReference type="NCBI Taxonomy" id="29204"/>
    <lineage>
        <taxon>Eukaryota</taxon>
        <taxon>Sar</taxon>
        <taxon>Stramenopiles</taxon>
        <taxon>Ochrophyta</taxon>
        <taxon>Bacillariophyta</taxon>
        <taxon>Coscinodiscophyceae</taxon>
        <taxon>Thalassiosirophycidae</taxon>
        <taxon>Stephanodiscales</taxon>
        <taxon>Stephanodiscaceae</taxon>
        <taxon>Cyclotella</taxon>
    </lineage>
</organism>
<accession>A0ABD3QX19</accession>
<evidence type="ECO:0000313" key="4">
    <source>
        <dbReference type="EMBL" id="KAL3804845.1"/>
    </source>
</evidence>
<dbReference type="Gene3D" id="2.160.20.70">
    <property type="match status" value="1"/>
</dbReference>